<evidence type="ECO:0000256" key="2">
    <source>
        <dbReference type="SAM" id="Phobius"/>
    </source>
</evidence>
<dbReference type="GO" id="GO:0016747">
    <property type="term" value="F:acyltransferase activity, transferring groups other than amino-acyl groups"/>
    <property type="evidence" value="ECO:0007669"/>
    <property type="project" value="InterPro"/>
</dbReference>
<dbReference type="Pfam" id="PF01757">
    <property type="entry name" value="Acyl_transf_3"/>
    <property type="match status" value="1"/>
</dbReference>
<proteinExistence type="predicted"/>
<dbReference type="AlphaFoldDB" id="A0A366DK99"/>
<organism evidence="4 5">
    <name type="scientific">Nocardia puris</name>
    <dbReference type="NCBI Taxonomy" id="208602"/>
    <lineage>
        <taxon>Bacteria</taxon>
        <taxon>Bacillati</taxon>
        <taxon>Actinomycetota</taxon>
        <taxon>Actinomycetes</taxon>
        <taxon>Mycobacteriales</taxon>
        <taxon>Nocardiaceae</taxon>
        <taxon>Nocardia</taxon>
    </lineage>
</organism>
<evidence type="ECO:0000313" key="5">
    <source>
        <dbReference type="Proteomes" id="UP000252586"/>
    </source>
</evidence>
<keyword evidence="2" id="KW-1133">Transmembrane helix</keyword>
<dbReference type="EMBL" id="QNRE01000006">
    <property type="protein sequence ID" value="RBO90355.1"/>
    <property type="molecule type" value="Genomic_DNA"/>
</dbReference>
<dbReference type="PANTHER" id="PTHR23028">
    <property type="entry name" value="ACETYLTRANSFERASE"/>
    <property type="match status" value="1"/>
</dbReference>
<keyword evidence="2" id="KW-0812">Transmembrane</keyword>
<feature type="transmembrane region" description="Helical" evidence="2">
    <location>
        <begin position="252"/>
        <end position="275"/>
    </location>
</feature>
<comment type="caution">
    <text evidence="4">The sequence shown here is derived from an EMBL/GenBank/DDBJ whole genome shotgun (WGS) entry which is preliminary data.</text>
</comment>
<evidence type="ECO:0000313" key="4">
    <source>
        <dbReference type="EMBL" id="RBO90355.1"/>
    </source>
</evidence>
<dbReference type="InterPro" id="IPR002656">
    <property type="entry name" value="Acyl_transf_3_dom"/>
</dbReference>
<protein>
    <submittedName>
        <fullName evidence="4">Peptidoglycan/LPS O-acetylase OafA/YrhL</fullName>
    </submittedName>
</protein>
<sequence>MTTSPDVRVGVSGVGSPKVCPPGGGAPEVGASEVGSPGGGVPEVGSPRVGVSRVGPCEVGASVAGSPGADSLGGGTSWVGASEVGAPKVCPPVVGAAEAGASVAGTSVAGESVVGAAEVGAPGASSPEVCPGVGPPGLGASGVGVLPDSAGGMAAQEEIDRTRPALPSLTGARWWAAFAVFVLHALVFLPVYPFQKSELFRQVHQVMPMQLGAAGVTFFFVLSGFIIYWSFRPGGSVRWFYWRRVLKIYPTHLVAALAFIVVASVPLSRAVVWVPNLALVHTWVPKWSTVGGLNVPAWSLGAEILFYLSFPLLLPLVRRVRPERVLLVTGVLLLAIVALHTAYYLWVPGPKGIANAFAPRLVPGDDSPFFTLHASPAWFAQPDIPVSPSYWLSYIFPLSRLPEFFLGVLAARLVLEGRWRNTRLAPPMLALVAAYAATWVVPVNYKMSALLLAPMTAVIATLAARDLAGVRGLNSSPRMVWFGNISFAFYLMQFPVMVLVTRLVVGGRQFGPLGWAGIAALCLVLSTLAAAAVYHWVDAPLMRRFAGRRATRAPQTRISPSAVH</sequence>
<feature type="transmembrane region" description="Helical" evidence="2">
    <location>
        <begin position="424"/>
        <end position="441"/>
    </location>
</feature>
<dbReference type="GO" id="GO:0016020">
    <property type="term" value="C:membrane"/>
    <property type="evidence" value="ECO:0007669"/>
    <property type="project" value="TreeGrafter"/>
</dbReference>
<dbReference type="InterPro" id="IPR050879">
    <property type="entry name" value="Acyltransferase_3"/>
</dbReference>
<dbReference type="GO" id="GO:0000271">
    <property type="term" value="P:polysaccharide biosynthetic process"/>
    <property type="evidence" value="ECO:0007669"/>
    <property type="project" value="TreeGrafter"/>
</dbReference>
<feature type="transmembrane region" description="Helical" evidence="2">
    <location>
        <begin position="212"/>
        <end position="231"/>
    </location>
</feature>
<feature type="transmembrane region" description="Helical" evidence="2">
    <location>
        <begin position="480"/>
        <end position="501"/>
    </location>
</feature>
<dbReference type="PANTHER" id="PTHR23028:SF131">
    <property type="entry name" value="BLR2367 PROTEIN"/>
    <property type="match status" value="1"/>
</dbReference>
<evidence type="ECO:0000256" key="1">
    <source>
        <dbReference type="SAM" id="MobiDB-lite"/>
    </source>
</evidence>
<feature type="domain" description="Acyltransferase 3" evidence="3">
    <location>
        <begin position="168"/>
        <end position="529"/>
    </location>
</feature>
<feature type="transmembrane region" description="Helical" evidence="2">
    <location>
        <begin position="326"/>
        <end position="346"/>
    </location>
</feature>
<feature type="region of interest" description="Disordered" evidence="1">
    <location>
        <begin position="1"/>
        <end position="49"/>
    </location>
</feature>
<feature type="transmembrane region" description="Helical" evidence="2">
    <location>
        <begin position="513"/>
        <end position="537"/>
    </location>
</feature>
<accession>A0A366DK99</accession>
<name>A0A366DK99_9NOCA</name>
<keyword evidence="2" id="KW-0472">Membrane</keyword>
<feature type="transmembrane region" description="Helical" evidence="2">
    <location>
        <begin position="172"/>
        <end position="192"/>
    </location>
</feature>
<evidence type="ECO:0000259" key="3">
    <source>
        <dbReference type="Pfam" id="PF01757"/>
    </source>
</evidence>
<dbReference type="Proteomes" id="UP000252586">
    <property type="component" value="Unassembled WGS sequence"/>
</dbReference>
<gene>
    <name evidence="4" type="ORF">DFR74_106241</name>
</gene>
<feature type="transmembrane region" description="Helical" evidence="2">
    <location>
        <begin position="295"/>
        <end position="314"/>
    </location>
</feature>
<reference evidence="4 5" key="1">
    <citation type="submission" date="2018-06" db="EMBL/GenBank/DDBJ databases">
        <title>Genomic Encyclopedia of Type Strains, Phase IV (KMG-IV): sequencing the most valuable type-strain genomes for metagenomic binning, comparative biology and taxonomic classification.</title>
        <authorList>
            <person name="Goeker M."/>
        </authorList>
    </citation>
    <scope>NUCLEOTIDE SEQUENCE [LARGE SCALE GENOMIC DNA]</scope>
    <source>
        <strain evidence="4 5">DSM 44599</strain>
    </source>
</reference>
<dbReference type="STRING" id="1210090.GCA_001613185_07022"/>
<feature type="transmembrane region" description="Helical" evidence="2">
    <location>
        <begin position="391"/>
        <end position="415"/>
    </location>
</feature>
<keyword evidence="5" id="KW-1185">Reference proteome</keyword>
<feature type="transmembrane region" description="Helical" evidence="2">
    <location>
        <begin position="447"/>
        <end position="468"/>
    </location>
</feature>